<keyword evidence="3" id="KW-1185">Reference proteome</keyword>
<name>A0A511X2F2_9BACI</name>
<reference evidence="2 3" key="1">
    <citation type="submission" date="2019-07" db="EMBL/GenBank/DDBJ databases">
        <title>Whole genome shotgun sequence of Halolactibacillus alkaliphilus NBRC 103919.</title>
        <authorList>
            <person name="Hosoyama A."/>
            <person name="Uohara A."/>
            <person name="Ohji S."/>
            <person name="Ichikawa N."/>
        </authorList>
    </citation>
    <scope>NUCLEOTIDE SEQUENCE [LARGE SCALE GENOMIC DNA]</scope>
    <source>
        <strain evidence="2 3">NBRC 103919</strain>
    </source>
</reference>
<protein>
    <submittedName>
        <fullName evidence="2">MBL fold metallo-hydrolase</fullName>
    </submittedName>
</protein>
<dbReference type="InterPro" id="IPR037482">
    <property type="entry name" value="ST1585_MBL-fold"/>
</dbReference>
<evidence type="ECO:0000313" key="3">
    <source>
        <dbReference type="Proteomes" id="UP000321400"/>
    </source>
</evidence>
<dbReference type="Proteomes" id="UP000321400">
    <property type="component" value="Unassembled WGS sequence"/>
</dbReference>
<dbReference type="Gene3D" id="3.60.15.10">
    <property type="entry name" value="Ribonuclease Z/Hydroxyacylglutathione hydrolase-like"/>
    <property type="match status" value="1"/>
</dbReference>
<keyword evidence="2" id="KW-0378">Hydrolase</keyword>
<dbReference type="SUPFAM" id="SSF56281">
    <property type="entry name" value="Metallo-hydrolase/oxidoreductase"/>
    <property type="match status" value="1"/>
</dbReference>
<evidence type="ECO:0000313" key="2">
    <source>
        <dbReference type="EMBL" id="GEN57118.1"/>
    </source>
</evidence>
<dbReference type="RefSeq" id="WP_089802193.1">
    <property type="nucleotide sequence ID" value="NZ_BJYE01000019.1"/>
</dbReference>
<dbReference type="PANTHER" id="PTHR42951:SF22">
    <property type="entry name" value="METALLO BETA-LACTAMASE SUPERFAMILY LIPOPROTEIN"/>
    <property type="match status" value="1"/>
</dbReference>
<organism evidence="2 3">
    <name type="scientific">Halolactibacillus alkaliphilus</name>
    <dbReference type="NCBI Taxonomy" id="442899"/>
    <lineage>
        <taxon>Bacteria</taxon>
        <taxon>Bacillati</taxon>
        <taxon>Bacillota</taxon>
        <taxon>Bacilli</taxon>
        <taxon>Bacillales</taxon>
        <taxon>Bacillaceae</taxon>
        <taxon>Halolactibacillus</taxon>
    </lineage>
</organism>
<dbReference type="OrthoDB" id="9761531at2"/>
<dbReference type="Pfam" id="PF00753">
    <property type="entry name" value="Lactamase_B"/>
    <property type="match status" value="1"/>
</dbReference>
<sequence>MQQIEIIDIFDLNLPERTASYYLPGEAPTLIETSAAPSIPFLLQGLKRRGIDYLSIQYVIVTHIHLDHAGGVGLLLESLPNATVLVHPRGYRHLADPTKLIESARTVYGNEQFDTLFDPIKPVPIERLRSVLDGESVTIGQGRVLTFYDTPGHSKHHIAIHDSLTNSLFTGDTLGTMYPTRFTGGSELILPSTSPTQFDPNDMMTSMKRLRDLGPEKIYFGHYGYSEEPSHVYHSLSEWLNRFMRISERIYDKYKDETDEVLVDRIAKALFNKVETESYILDPGIFDYLTHDLEVSSQGLVHYFRKGKR</sequence>
<dbReference type="PANTHER" id="PTHR42951">
    <property type="entry name" value="METALLO-BETA-LACTAMASE DOMAIN-CONTAINING"/>
    <property type="match status" value="1"/>
</dbReference>
<accession>A0A511X2F2</accession>
<dbReference type="EMBL" id="BJYE01000019">
    <property type="protein sequence ID" value="GEN57118.1"/>
    <property type="molecule type" value="Genomic_DNA"/>
</dbReference>
<comment type="caution">
    <text evidence="2">The sequence shown here is derived from an EMBL/GenBank/DDBJ whole genome shotgun (WGS) entry which is preliminary data.</text>
</comment>
<dbReference type="STRING" id="442899.SAMN05720591_1194"/>
<dbReference type="CDD" id="cd07726">
    <property type="entry name" value="ST1585-like_MBL-fold"/>
    <property type="match status" value="1"/>
</dbReference>
<gene>
    <name evidence="2" type="ORF">HAL01_15820</name>
</gene>
<dbReference type="InterPro" id="IPR050855">
    <property type="entry name" value="NDM-1-like"/>
</dbReference>
<proteinExistence type="predicted"/>
<evidence type="ECO:0000259" key="1">
    <source>
        <dbReference type="SMART" id="SM00849"/>
    </source>
</evidence>
<dbReference type="InterPro" id="IPR036866">
    <property type="entry name" value="RibonucZ/Hydroxyglut_hydro"/>
</dbReference>
<feature type="domain" description="Metallo-beta-lactamase" evidence="1">
    <location>
        <begin position="17"/>
        <end position="222"/>
    </location>
</feature>
<dbReference type="InterPro" id="IPR001279">
    <property type="entry name" value="Metallo-B-lactamas"/>
</dbReference>
<dbReference type="AlphaFoldDB" id="A0A511X2F2"/>
<dbReference type="SMART" id="SM00849">
    <property type="entry name" value="Lactamase_B"/>
    <property type="match status" value="1"/>
</dbReference>
<dbReference type="GO" id="GO:0016787">
    <property type="term" value="F:hydrolase activity"/>
    <property type="evidence" value="ECO:0007669"/>
    <property type="project" value="UniProtKB-KW"/>
</dbReference>